<name>A0AAV7RRV9_PLEWA</name>
<dbReference type="PROSITE" id="PS50805">
    <property type="entry name" value="KRAB"/>
    <property type="match status" value="1"/>
</dbReference>
<accession>A0AAV7RRV9</accession>
<evidence type="ECO:0000313" key="2">
    <source>
        <dbReference type="EMBL" id="KAJ1153673.1"/>
    </source>
</evidence>
<proteinExistence type="predicted"/>
<protein>
    <recommendedName>
        <fullName evidence="1">KRAB domain-containing protein</fullName>
    </recommendedName>
</protein>
<evidence type="ECO:0000259" key="1">
    <source>
        <dbReference type="PROSITE" id="PS50805"/>
    </source>
</evidence>
<dbReference type="PANTHER" id="PTHR23232:SF118">
    <property type="entry name" value="ZINC FINGER PROTEIN 746"/>
    <property type="match status" value="1"/>
</dbReference>
<sequence>MSQQRSDETTAFIDVTAYFSKDEWKLLHEWQKELYKNVMKEVHHALISLGPLIATTVVTLLAKESEVLCSLNPGSVERRCDLSHSSSDTTDNPYAQVYLNKEDNKCLNYHPDSEEREKNDCIITVEEERMVAKSHVAFSMKEEGHIYAMDCLDFEKNFSCPTGSDQKNSCVIMMALVEDGSFPQPIGCLVRFAVLVEFLRGLA</sequence>
<dbReference type="Proteomes" id="UP001066276">
    <property type="component" value="Chromosome 5"/>
</dbReference>
<dbReference type="EMBL" id="JANPWB010000009">
    <property type="protein sequence ID" value="KAJ1153673.1"/>
    <property type="molecule type" value="Genomic_DNA"/>
</dbReference>
<dbReference type="SMART" id="SM00349">
    <property type="entry name" value="KRAB"/>
    <property type="match status" value="1"/>
</dbReference>
<dbReference type="GO" id="GO:0006355">
    <property type="term" value="P:regulation of DNA-templated transcription"/>
    <property type="evidence" value="ECO:0007669"/>
    <property type="project" value="InterPro"/>
</dbReference>
<comment type="caution">
    <text evidence="2">The sequence shown here is derived from an EMBL/GenBank/DDBJ whole genome shotgun (WGS) entry which is preliminary data.</text>
</comment>
<keyword evidence="3" id="KW-1185">Reference proteome</keyword>
<dbReference type="CDD" id="cd07765">
    <property type="entry name" value="KRAB_A-box"/>
    <property type="match status" value="1"/>
</dbReference>
<organism evidence="2 3">
    <name type="scientific">Pleurodeles waltl</name>
    <name type="common">Iberian ribbed newt</name>
    <dbReference type="NCBI Taxonomy" id="8319"/>
    <lineage>
        <taxon>Eukaryota</taxon>
        <taxon>Metazoa</taxon>
        <taxon>Chordata</taxon>
        <taxon>Craniata</taxon>
        <taxon>Vertebrata</taxon>
        <taxon>Euteleostomi</taxon>
        <taxon>Amphibia</taxon>
        <taxon>Batrachia</taxon>
        <taxon>Caudata</taxon>
        <taxon>Salamandroidea</taxon>
        <taxon>Salamandridae</taxon>
        <taxon>Pleurodelinae</taxon>
        <taxon>Pleurodeles</taxon>
    </lineage>
</organism>
<evidence type="ECO:0000313" key="3">
    <source>
        <dbReference type="Proteomes" id="UP001066276"/>
    </source>
</evidence>
<dbReference type="Pfam" id="PF01352">
    <property type="entry name" value="KRAB"/>
    <property type="match status" value="1"/>
</dbReference>
<dbReference type="Gene3D" id="6.10.140.140">
    <property type="match status" value="1"/>
</dbReference>
<reference evidence="2" key="1">
    <citation type="journal article" date="2022" name="bioRxiv">
        <title>Sequencing and chromosome-scale assembly of the giantPleurodeles waltlgenome.</title>
        <authorList>
            <person name="Brown T."/>
            <person name="Elewa A."/>
            <person name="Iarovenko S."/>
            <person name="Subramanian E."/>
            <person name="Araus A.J."/>
            <person name="Petzold A."/>
            <person name="Susuki M."/>
            <person name="Suzuki K.-i.T."/>
            <person name="Hayashi T."/>
            <person name="Toyoda A."/>
            <person name="Oliveira C."/>
            <person name="Osipova E."/>
            <person name="Leigh N.D."/>
            <person name="Simon A."/>
            <person name="Yun M.H."/>
        </authorList>
    </citation>
    <scope>NUCLEOTIDE SEQUENCE</scope>
    <source>
        <strain evidence="2">20211129_DDA</strain>
        <tissue evidence="2">Liver</tissue>
    </source>
</reference>
<dbReference type="InterPro" id="IPR036051">
    <property type="entry name" value="KRAB_dom_sf"/>
</dbReference>
<dbReference type="AlphaFoldDB" id="A0AAV7RRV9"/>
<dbReference type="PANTHER" id="PTHR23232">
    <property type="entry name" value="KRAB DOMAIN C2H2 ZINC FINGER"/>
    <property type="match status" value="1"/>
</dbReference>
<dbReference type="InterPro" id="IPR001909">
    <property type="entry name" value="KRAB"/>
</dbReference>
<gene>
    <name evidence="2" type="ORF">NDU88_006432</name>
</gene>
<dbReference type="InterPro" id="IPR050169">
    <property type="entry name" value="Krueppel_C2H2_ZnF"/>
</dbReference>
<feature type="domain" description="KRAB" evidence="1">
    <location>
        <begin position="10"/>
        <end position="90"/>
    </location>
</feature>
<dbReference type="SUPFAM" id="SSF109640">
    <property type="entry name" value="KRAB domain (Kruppel-associated box)"/>
    <property type="match status" value="1"/>
</dbReference>